<reference evidence="1" key="1">
    <citation type="submission" date="2018-02" db="EMBL/GenBank/DDBJ databases">
        <title>Rhizophora mucronata_Transcriptome.</title>
        <authorList>
            <person name="Meera S.P."/>
            <person name="Sreeshan A."/>
            <person name="Augustine A."/>
        </authorList>
    </citation>
    <scope>NUCLEOTIDE SEQUENCE</scope>
    <source>
        <tissue evidence="1">Leaf</tissue>
    </source>
</reference>
<evidence type="ECO:0000313" key="1">
    <source>
        <dbReference type="EMBL" id="MBX41718.1"/>
    </source>
</evidence>
<proteinExistence type="predicted"/>
<protein>
    <submittedName>
        <fullName evidence="1">Uncharacterized protein</fullName>
    </submittedName>
</protein>
<sequence length="59" mass="6766">MMQLYTTFLKFSGVLEFTIRKSSSVSMSSWDFPRLCLCCCRPFTWTSLGGGPFCCWAHL</sequence>
<dbReference type="AlphaFoldDB" id="A0A2P2NGV0"/>
<organism evidence="1">
    <name type="scientific">Rhizophora mucronata</name>
    <name type="common">Asiatic mangrove</name>
    <dbReference type="NCBI Taxonomy" id="61149"/>
    <lineage>
        <taxon>Eukaryota</taxon>
        <taxon>Viridiplantae</taxon>
        <taxon>Streptophyta</taxon>
        <taxon>Embryophyta</taxon>
        <taxon>Tracheophyta</taxon>
        <taxon>Spermatophyta</taxon>
        <taxon>Magnoliopsida</taxon>
        <taxon>eudicotyledons</taxon>
        <taxon>Gunneridae</taxon>
        <taxon>Pentapetalae</taxon>
        <taxon>rosids</taxon>
        <taxon>fabids</taxon>
        <taxon>Malpighiales</taxon>
        <taxon>Rhizophoraceae</taxon>
        <taxon>Rhizophora</taxon>
    </lineage>
</organism>
<accession>A0A2P2NGV0</accession>
<dbReference type="EMBL" id="GGEC01061234">
    <property type="protein sequence ID" value="MBX41718.1"/>
    <property type="molecule type" value="Transcribed_RNA"/>
</dbReference>
<name>A0A2P2NGV0_RHIMU</name>